<accession>A0AAW0AKE3</accession>
<dbReference type="AlphaFoldDB" id="A0AAW0AKE3"/>
<protein>
    <submittedName>
        <fullName evidence="1">Uncharacterized protein</fullName>
    </submittedName>
</protein>
<proteinExistence type="predicted"/>
<reference evidence="1 2" key="1">
    <citation type="journal article" date="2024" name="J Genomics">
        <title>Draft genome sequencing and assembly of Favolaschia claudopus CIRM-BRFM 2984 isolated from oak limbs.</title>
        <authorList>
            <person name="Navarro D."/>
            <person name="Drula E."/>
            <person name="Chaduli D."/>
            <person name="Cazenave R."/>
            <person name="Ahrendt S."/>
            <person name="Wang J."/>
            <person name="Lipzen A."/>
            <person name="Daum C."/>
            <person name="Barry K."/>
            <person name="Grigoriev I.V."/>
            <person name="Favel A."/>
            <person name="Rosso M.N."/>
            <person name="Martin F."/>
        </authorList>
    </citation>
    <scope>NUCLEOTIDE SEQUENCE [LARGE SCALE GENOMIC DNA]</scope>
    <source>
        <strain evidence="1 2">CIRM-BRFM 2984</strain>
    </source>
</reference>
<evidence type="ECO:0000313" key="2">
    <source>
        <dbReference type="Proteomes" id="UP001362999"/>
    </source>
</evidence>
<dbReference type="EMBL" id="JAWWNJ010000060">
    <property type="protein sequence ID" value="KAK7013221.1"/>
    <property type="molecule type" value="Genomic_DNA"/>
</dbReference>
<organism evidence="1 2">
    <name type="scientific">Favolaschia claudopus</name>
    <dbReference type="NCBI Taxonomy" id="2862362"/>
    <lineage>
        <taxon>Eukaryota</taxon>
        <taxon>Fungi</taxon>
        <taxon>Dikarya</taxon>
        <taxon>Basidiomycota</taxon>
        <taxon>Agaricomycotina</taxon>
        <taxon>Agaricomycetes</taxon>
        <taxon>Agaricomycetidae</taxon>
        <taxon>Agaricales</taxon>
        <taxon>Marasmiineae</taxon>
        <taxon>Mycenaceae</taxon>
        <taxon>Favolaschia</taxon>
    </lineage>
</organism>
<comment type="caution">
    <text evidence="1">The sequence shown here is derived from an EMBL/GenBank/DDBJ whole genome shotgun (WGS) entry which is preliminary data.</text>
</comment>
<evidence type="ECO:0000313" key="1">
    <source>
        <dbReference type="EMBL" id="KAK7013221.1"/>
    </source>
</evidence>
<dbReference type="Proteomes" id="UP001362999">
    <property type="component" value="Unassembled WGS sequence"/>
</dbReference>
<gene>
    <name evidence="1" type="ORF">R3P38DRAFT_3207214</name>
</gene>
<name>A0AAW0AKE3_9AGAR</name>
<keyword evidence="2" id="KW-1185">Reference proteome</keyword>
<sequence length="82" mass="9575">MPPWLRPPVHFNCNAETMPFLLQAKRRNLARRIRFSVYFTFNAEALAVSFQEGRIYAGVIRARARPYTRRSLQSQHGVKQSP</sequence>